<keyword evidence="7" id="KW-1185">Reference proteome</keyword>
<feature type="coiled-coil region" evidence="4">
    <location>
        <begin position="442"/>
        <end position="480"/>
    </location>
</feature>
<feature type="coiled-coil region" evidence="4">
    <location>
        <begin position="336"/>
        <end position="391"/>
    </location>
</feature>
<organism evidence="6 7">
    <name type="scientific">Phytohabitans kaempferiae</name>
    <dbReference type="NCBI Taxonomy" id="1620943"/>
    <lineage>
        <taxon>Bacteria</taxon>
        <taxon>Bacillati</taxon>
        <taxon>Actinomycetota</taxon>
        <taxon>Actinomycetes</taxon>
        <taxon>Micromonosporales</taxon>
        <taxon>Micromonosporaceae</taxon>
    </lineage>
</organism>
<dbReference type="SUPFAM" id="SSF52540">
    <property type="entry name" value="P-loop containing nucleoside triphosphate hydrolases"/>
    <property type="match status" value="1"/>
</dbReference>
<sequence>MRPLRLDMAGFTVFRDETTIDFTDVDFFALTGPTGSGKSTVLDAICFALYGQVPRWASSRGIVNALAPSATEARVRLVFESAGARYVATRVVRRDGKGRVSTGGAGLQLMPRGFDPSKLDTGLTPEDLGEVLAGTPGEMDAAVLEAVGLPYEQFTSCVVLPQGQFADFLHAKPAARQEILVNLLGLHVYEAIQKKASARAVQADAQLAAVDQLLGDLSDADDESLEATAARLAAMRELATAVEADVPALREAEQGAEDAATALKELGGEIDALAAIRPPDDHAAVAEAVATARATATEAAAAVAAAEESEEKVRGQIAGAPDVAALRLLLEAHAEYDKLTGQAQTLAEAVRSAKKEHGTAATALDKATADATAAAQKLEEARRAYQEAQHADRAAALRVHLAVGAPCPVCEQPVTTVPDVAASAVAAAEAAGKVARKEADKATQLVAERDKALRELDRVLERARAQHDQLTARLAELAARLADSPGPVALGRELEARAVLQGRLDDAAGAVRAAREAQRRAQSGADAADERLRSAWRRFDKARDAVGRLGPPAADRDDLVAAWTTLAEWAAAQGEERAGRRDDAVARLDAARAAVTAIQERLATLFVSTELAVPEAGLDGAGASRAVAVAVARAEGAHQRVIERREQAERLREQRVEYEREGNVAKTLAGHLRANNFERWLLEEALDLLVDGASRILRELSGGQYELVHDKGEFYVVDHHDAGLRRGVRTLSGGETFQASLALALALSEQLAGLSTTSASLESIVLDEGFGTLDAATLDTVAATLEGLAARGDRMVGVVTHVPSLAERVPVRFEVRKDARTARVERVGL</sequence>
<dbReference type="Gene3D" id="3.40.50.300">
    <property type="entry name" value="P-loop containing nucleotide triphosphate hydrolases"/>
    <property type="match status" value="2"/>
</dbReference>
<feature type="coiled-coil region" evidence="4">
    <location>
        <begin position="631"/>
        <end position="661"/>
    </location>
</feature>
<evidence type="ECO:0000256" key="1">
    <source>
        <dbReference type="ARBA" id="ARBA00006930"/>
    </source>
</evidence>
<reference evidence="6 7" key="1">
    <citation type="submission" date="2024-09" db="EMBL/GenBank/DDBJ databases">
        <authorList>
            <person name="Sun Q."/>
            <person name="Mori K."/>
        </authorList>
    </citation>
    <scope>NUCLEOTIDE SEQUENCE [LARGE SCALE GENOMIC DNA]</scope>
    <source>
        <strain evidence="6 7">TBRC 3947</strain>
    </source>
</reference>
<gene>
    <name evidence="6" type="ORF">ACFFIA_25615</name>
</gene>
<dbReference type="Pfam" id="PF13558">
    <property type="entry name" value="SbcC_Walker_B"/>
    <property type="match status" value="1"/>
</dbReference>
<dbReference type="InterPro" id="IPR027417">
    <property type="entry name" value="P-loop_NTPase"/>
</dbReference>
<dbReference type="PANTHER" id="PTHR32114:SF2">
    <property type="entry name" value="ABC TRANSPORTER ABCH.3"/>
    <property type="match status" value="1"/>
</dbReference>
<proteinExistence type="inferred from homology"/>
<dbReference type="RefSeq" id="WP_377254719.1">
    <property type="nucleotide sequence ID" value="NZ_JBHLUH010000056.1"/>
</dbReference>
<evidence type="ECO:0000256" key="3">
    <source>
        <dbReference type="ARBA" id="ARBA00013368"/>
    </source>
</evidence>
<name>A0ABV6M8M0_9ACTN</name>
<evidence type="ECO:0000259" key="5">
    <source>
        <dbReference type="Pfam" id="PF13476"/>
    </source>
</evidence>
<comment type="subunit">
    <text evidence="2">Heterodimer of SbcC and SbcD.</text>
</comment>
<keyword evidence="4" id="KW-0175">Coiled coil</keyword>
<feature type="domain" description="Rad50/SbcC-type AAA" evidence="5">
    <location>
        <begin position="5"/>
        <end position="217"/>
    </location>
</feature>
<evidence type="ECO:0000256" key="4">
    <source>
        <dbReference type="SAM" id="Coils"/>
    </source>
</evidence>
<dbReference type="EMBL" id="JBHLUH010000056">
    <property type="protein sequence ID" value="MFC0531023.1"/>
    <property type="molecule type" value="Genomic_DNA"/>
</dbReference>
<comment type="similarity">
    <text evidence="1">Belongs to the SMC family. SbcC subfamily.</text>
</comment>
<evidence type="ECO:0000256" key="2">
    <source>
        <dbReference type="ARBA" id="ARBA00011322"/>
    </source>
</evidence>
<dbReference type="InterPro" id="IPR038729">
    <property type="entry name" value="Rad50/SbcC_AAA"/>
</dbReference>
<evidence type="ECO:0000313" key="7">
    <source>
        <dbReference type="Proteomes" id="UP001589867"/>
    </source>
</evidence>
<accession>A0ABV6M8M0</accession>
<dbReference type="PANTHER" id="PTHR32114">
    <property type="entry name" value="ABC TRANSPORTER ABCH.3"/>
    <property type="match status" value="1"/>
</dbReference>
<evidence type="ECO:0000313" key="6">
    <source>
        <dbReference type="EMBL" id="MFC0531023.1"/>
    </source>
</evidence>
<dbReference type="Proteomes" id="UP001589867">
    <property type="component" value="Unassembled WGS sequence"/>
</dbReference>
<comment type="caution">
    <text evidence="6">The sequence shown here is derived from an EMBL/GenBank/DDBJ whole genome shotgun (WGS) entry which is preliminary data.</text>
</comment>
<dbReference type="Pfam" id="PF13476">
    <property type="entry name" value="AAA_23"/>
    <property type="match status" value="1"/>
</dbReference>
<protein>
    <recommendedName>
        <fullName evidence="3">Nuclease SbcCD subunit C</fullName>
    </recommendedName>
</protein>